<dbReference type="Proteomes" id="UP000093501">
    <property type="component" value="Unassembled WGS sequence"/>
</dbReference>
<dbReference type="NCBIfam" id="TIGR03800">
    <property type="entry name" value="PLP_synth_Pdx2"/>
    <property type="match status" value="1"/>
</dbReference>
<name>A0A1C0ARU9_9ACTN</name>
<evidence type="ECO:0000256" key="5">
    <source>
        <dbReference type="ARBA" id="ARBA00023239"/>
    </source>
</evidence>
<organism evidence="11 12">
    <name type="scientific">Tessaracoccus lapidicaptus</name>
    <dbReference type="NCBI Taxonomy" id="1427523"/>
    <lineage>
        <taxon>Bacteria</taxon>
        <taxon>Bacillati</taxon>
        <taxon>Actinomycetota</taxon>
        <taxon>Actinomycetes</taxon>
        <taxon>Propionibacteriales</taxon>
        <taxon>Propionibacteriaceae</taxon>
        <taxon>Tessaracoccus</taxon>
    </lineage>
</organism>
<dbReference type="GO" id="GO:0004359">
    <property type="term" value="F:glutaminase activity"/>
    <property type="evidence" value="ECO:0007669"/>
    <property type="project" value="UniProtKB-UniRule"/>
</dbReference>
<dbReference type="InterPro" id="IPR002161">
    <property type="entry name" value="PdxT/SNO"/>
</dbReference>
<accession>A0A1C0ARU9</accession>
<dbReference type="PANTHER" id="PTHR31559">
    <property type="entry name" value="PYRIDOXAL 5'-PHOSPHATE SYNTHASE SUBUNIT SNO"/>
    <property type="match status" value="1"/>
</dbReference>
<dbReference type="GO" id="GO:0006543">
    <property type="term" value="P:L-glutamine catabolic process"/>
    <property type="evidence" value="ECO:0007669"/>
    <property type="project" value="UniProtKB-UniRule"/>
</dbReference>
<dbReference type="GO" id="GO:0036381">
    <property type="term" value="F:pyridoxal 5'-phosphate synthase (glutamine hydrolysing) activity"/>
    <property type="evidence" value="ECO:0007669"/>
    <property type="project" value="UniProtKB-UniRule"/>
</dbReference>
<evidence type="ECO:0000256" key="9">
    <source>
        <dbReference type="PIRSR" id="PIRSR005639-2"/>
    </source>
</evidence>
<dbReference type="UniPathway" id="UPA00245"/>
<evidence type="ECO:0000256" key="6">
    <source>
        <dbReference type="ARBA" id="ARBA00049534"/>
    </source>
</evidence>
<comment type="similarity">
    <text evidence="1 7">Belongs to the glutaminase PdxT/SNO family.</text>
</comment>
<comment type="function">
    <text evidence="7">Catalyzes the hydrolysis of glutamine to glutamate and ammonia as part of the biosynthesis of pyridoxal 5'-phosphate. The resulting ammonia molecule is channeled to the active site of PdxS.</text>
</comment>
<feature type="binding site" evidence="7 9">
    <location>
        <position position="110"/>
    </location>
    <ligand>
        <name>L-glutamine</name>
        <dbReference type="ChEBI" id="CHEBI:58359"/>
    </ligand>
</feature>
<dbReference type="GO" id="GO:0042823">
    <property type="term" value="P:pyridoxal phosphate biosynthetic process"/>
    <property type="evidence" value="ECO:0007669"/>
    <property type="project" value="UniProtKB-UniRule"/>
</dbReference>
<dbReference type="Pfam" id="PF01174">
    <property type="entry name" value="SNO"/>
    <property type="match status" value="1"/>
</dbReference>
<evidence type="ECO:0000256" key="4">
    <source>
        <dbReference type="ARBA" id="ARBA00022962"/>
    </source>
</evidence>
<dbReference type="PANTHER" id="PTHR31559:SF0">
    <property type="entry name" value="PYRIDOXAL 5'-PHOSPHATE SYNTHASE SUBUNIT SNO1-RELATED"/>
    <property type="match status" value="1"/>
</dbReference>
<comment type="catalytic activity">
    <reaction evidence="6 7">
        <text>L-glutamine + H2O = L-glutamate + NH4(+)</text>
        <dbReference type="Rhea" id="RHEA:15889"/>
        <dbReference type="ChEBI" id="CHEBI:15377"/>
        <dbReference type="ChEBI" id="CHEBI:28938"/>
        <dbReference type="ChEBI" id="CHEBI:29985"/>
        <dbReference type="ChEBI" id="CHEBI:58359"/>
        <dbReference type="EC" id="3.5.1.2"/>
    </reaction>
</comment>
<comment type="subunit">
    <text evidence="7">In the presence of PdxS, forms a dodecamer of heterodimers. Only shows activity in the heterodimer.</text>
</comment>
<dbReference type="InterPro" id="IPR021196">
    <property type="entry name" value="PdxT/SNO_CS"/>
</dbReference>
<dbReference type="EC" id="4.3.3.6" evidence="7"/>
<dbReference type="HAMAP" id="MF_01615">
    <property type="entry name" value="PdxT"/>
    <property type="match status" value="1"/>
</dbReference>
<dbReference type="RefSeq" id="WP_068749731.1">
    <property type="nucleotide sequence ID" value="NZ_MBQD01000003.1"/>
</dbReference>
<keyword evidence="5 7" id="KW-0456">Lyase</keyword>
<dbReference type="GO" id="GO:0016740">
    <property type="term" value="F:transferase activity"/>
    <property type="evidence" value="ECO:0007669"/>
    <property type="project" value="UniProtKB-KW"/>
</dbReference>
<dbReference type="CDD" id="cd01749">
    <property type="entry name" value="GATase1_PB"/>
    <property type="match status" value="1"/>
</dbReference>
<feature type="active site" description="Charge relay system" evidence="7 8">
    <location>
        <position position="194"/>
    </location>
</feature>
<evidence type="ECO:0000313" key="11">
    <source>
        <dbReference type="EMBL" id="OCL37023.1"/>
    </source>
</evidence>
<dbReference type="Gene3D" id="3.40.50.880">
    <property type="match status" value="1"/>
</dbReference>
<proteinExistence type="inferred from homology"/>
<evidence type="ECO:0000256" key="7">
    <source>
        <dbReference type="HAMAP-Rule" id="MF_01615"/>
    </source>
</evidence>
<feature type="binding site" evidence="7 9">
    <location>
        <begin position="47"/>
        <end position="49"/>
    </location>
    <ligand>
        <name>L-glutamine</name>
        <dbReference type="ChEBI" id="CHEBI:58359"/>
    </ligand>
</feature>
<keyword evidence="3 7" id="KW-0663">Pyridoxal phosphate</keyword>
<keyword evidence="2 7" id="KW-0378">Hydrolase</keyword>
<keyword evidence="11" id="KW-0808">Transferase</keyword>
<dbReference type="PIRSF" id="PIRSF005639">
    <property type="entry name" value="Glut_amidoT_SNO"/>
    <property type="match status" value="1"/>
</dbReference>
<dbReference type="EMBL" id="MBQD01000003">
    <property type="protein sequence ID" value="OCL37023.1"/>
    <property type="molecule type" value="Genomic_DNA"/>
</dbReference>
<feature type="region of interest" description="Disordered" evidence="10">
    <location>
        <begin position="131"/>
        <end position="150"/>
    </location>
</feature>
<reference evidence="12" key="1">
    <citation type="submission" date="2016-07" db="EMBL/GenBank/DDBJ databases">
        <authorList>
            <person name="Florea S."/>
            <person name="Webb J.S."/>
            <person name="Jaromczyk J."/>
            <person name="Schardl C.L."/>
        </authorList>
    </citation>
    <scope>NUCLEOTIDE SEQUENCE [LARGE SCALE GENOMIC DNA]</scope>
    <source>
        <strain evidence="12">IPBSL-7</strain>
    </source>
</reference>
<evidence type="ECO:0000256" key="8">
    <source>
        <dbReference type="PIRSR" id="PIRSR005639-1"/>
    </source>
</evidence>
<keyword evidence="4 7" id="KW-0315">Glutamine amidotransferase</keyword>
<evidence type="ECO:0000256" key="3">
    <source>
        <dbReference type="ARBA" id="ARBA00022898"/>
    </source>
</evidence>
<evidence type="ECO:0000256" key="2">
    <source>
        <dbReference type="ARBA" id="ARBA00022801"/>
    </source>
</evidence>
<protein>
    <recommendedName>
        <fullName evidence="7">Pyridoxal 5'-phosphate synthase subunit PdxT</fullName>
        <ecNumber evidence="7">4.3.3.6</ecNumber>
    </recommendedName>
    <alternativeName>
        <fullName evidence="7">Pdx2</fullName>
    </alternativeName>
    <alternativeName>
        <fullName evidence="7">Pyridoxal 5'-phosphate synthase glutaminase subunit</fullName>
        <ecNumber evidence="7">3.5.1.2</ecNumber>
    </alternativeName>
</protein>
<comment type="pathway">
    <text evidence="7">Cofactor biosynthesis; pyridoxal 5'-phosphate biosynthesis.</text>
</comment>
<dbReference type="SUPFAM" id="SSF52317">
    <property type="entry name" value="Class I glutamine amidotransferase-like"/>
    <property type="match status" value="1"/>
</dbReference>
<feature type="active site" description="Charge relay system" evidence="7 8">
    <location>
        <position position="192"/>
    </location>
</feature>
<dbReference type="InterPro" id="IPR029062">
    <property type="entry name" value="Class_I_gatase-like"/>
</dbReference>
<evidence type="ECO:0000256" key="1">
    <source>
        <dbReference type="ARBA" id="ARBA00008345"/>
    </source>
</evidence>
<dbReference type="PROSITE" id="PS51273">
    <property type="entry name" value="GATASE_TYPE_1"/>
    <property type="match status" value="1"/>
</dbReference>
<dbReference type="GO" id="GO:0005829">
    <property type="term" value="C:cytosol"/>
    <property type="evidence" value="ECO:0007669"/>
    <property type="project" value="TreeGrafter"/>
</dbReference>
<dbReference type="PROSITE" id="PS51130">
    <property type="entry name" value="PDXT_SNO_2"/>
    <property type="match status" value="1"/>
</dbReference>
<dbReference type="PROSITE" id="PS01236">
    <property type="entry name" value="PDXT_SNO_1"/>
    <property type="match status" value="1"/>
</dbReference>
<sequence length="223" mass="22688">MVTVGVLALQGAVREHEAVLAGLGCHTRRVRRTDDLDGLAGLVIPGGESTAIARLARGSGLLGAVRARIDAGMPALGTCAGLILLADEVADPAALAGLPTVGGLDVTVRRNAFGGQLASGEWDVDLTVPATTDGQLASGTGTGADPTDGRMRGVFIRAPRIERVGPGVEVLAVRDGEPVAVRQGPVVACTFHPELVPDATLHRLWLAGADLHDTPSNSPVAPS</sequence>
<comment type="caution">
    <text evidence="11">The sequence shown here is derived from an EMBL/GenBank/DDBJ whole genome shotgun (WGS) entry which is preliminary data.</text>
</comment>
<dbReference type="EC" id="3.5.1.2" evidence="7"/>
<feature type="active site" description="Nucleophile" evidence="7 8">
    <location>
        <position position="79"/>
    </location>
</feature>
<dbReference type="AlphaFoldDB" id="A0A1C0ARU9"/>
<evidence type="ECO:0000256" key="10">
    <source>
        <dbReference type="SAM" id="MobiDB-lite"/>
    </source>
</evidence>
<keyword evidence="12" id="KW-1185">Reference proteome</keyword>
<feature type="binding site" evidence="7 9">
    <location>
        <begin position="156"/>
        <end position="157"/>
    </location>
    <ligand>
        <name>L-glutamine</name>
        <dbReference type="ChEBI" id="CHEBI:58359"/>
    </ligand>
</feature>
<gene>
    <name evidence="7" type="primary">pdxT</name>
    <name evidence="11" type="ORF">BCR15_12220</name>
</gene>
<evidence type="ECO:0000313" key="12">
    <source>
        <dbReference type="Proteomes" id="UP000093501"/>
    </source>
</evidence>
<dbReference type="GO" id="GO:1903600">
    <property type="term" value="C:glutaminase complex"/>
    <property type="evidence" value="ECO:0007669"/>
    <property type="project" value="TreeGrafter"/>
</dbReference>
<comment type="catalytic activity">
    <reaction evidence="7">
        <text>aldehydo-D-ribose 5-phosphate + D-glyceraldehyde 3-phosphate + L-glutamine = pyridoxal 5'-phosphate + L-glutamate + phosphate + 3 H2O + H(+)</text>
        <dbReference type="Rhea" id="RHEA:31507"/>
        <dbReference type="ChEBI" id="CHEBI:15377"/>
        <dbReference type="ChEBI" id="CHEBI:15378"/>
        <dbReference type="ChEBI" id="CHEBI:29985"/>
        <dbReference type="ChEBI" id="CHEBI:43474"/>
        <dbReference type="ChEBI" id="CHEBI:58273"/>
        <dbReference type="ChEBI" id="CHEBI:58359"/>
        <dbReference type="ChEBI" id="CHEBI:59776"/>
        <dbReference type="ChEBI" id="CHEBI:597326"/>
        <dbReference type="EC" id="4.3.3.6"/>
    </reaction>
</comment>
<dbReference type="GO" id="GO:0008614">
    <property type="term" value="P:pyridoxine metabolic process"/>
    <property type="evidence" value="ECO:0007669"/>
    <property type="project" value="TreeGrafter"/>
</dbReference>